<accession>A0ABW5P2M4</accession>
<name>A0ABW5P2M4_9DEIO</name>
<sequence length="181" mass="19932">MTLEFRATIASLMLYEERLNLRLASLTLKDVRELADWASRALPEVDGLICLPHASALGTALGQLRGLPVVTAEFNTETGMLTLPPEDRRDRFLGRDLGLVTTHLQGGLPELELCLRSVLPDLRVTQVITAVERTNAGGRARLELQGVQVHAALLLADTPRGLVFERRFPTGEPSQSVPLRY</sequence>
<protein>
    <submittedName>
        <fullName evidence="1">Uncharacterized protein</fullName>
    </submittedName>
</protein>
<dbReference type="EMBL" id="JBHUMK010000031">
    <property type="protein sequence ID" value="MFD2609265.1"/>
    <property type="molecule type" value="Genomic_DNA"/>
</dbReference>
<proteinExistence type="predicted"/>
<evidence type="ECO:0000313" key="2">
    <source>
        <dbReference type="Proteomes" id="UP001597475"/>
    </source>
</evidence>
<evidence type="ECO:0000313" key="1">
    <source>
        <dbReference type="EMBL" id="MFD2609265.1"/>
    </source>
</evidence>
<comment type="caution">
    <text evidence="1">The sequence shown here is derived from an EMBL/GenBank/DDBJ whole genome shotgun (WGS) entry which is preliminary data.</text>
</comment>
<dbReference type="RefSeq" id="WP_386844500.1">
    <property type="nucleotide sequence ID" value="NZ_JBHUMK010000031.1"/>
</dbReference>
<organism evidence="1 2">
    <name type="scientific">Deinococcus taklimakanensis</name>
    <dbReference type="NCBI Taxonomy" id="536443"/>
    <lineage>
        <taxon>Bacteria</taxon>
        <taxon>Thermotogati</taxon>
        <taxon>Deinococcota</taxon>
        <taxon>Deinococci</taxon>
        <taxon>Deinococcales</taxon>
        <taxon>Deinococcaceae</taxon>
        <taxon>Deinococcus</taxon>
    </lineage>
</organism>
<dbReference type="Proteomes" id="UP001597475">
    <property type="component" value="Unassembled WGS sequence"/>
</dbReference>
<keyword evidence="2" id="KW-1185">Reference proteome</keyword>
<gene>
    <name evidence="1" type="ORF">ACFSR9_07415</name>
</gene>
<reference evidence="2" key="1">
    <citation type="journal article" date="2019" name="Int. J. Syst. Evol. Microbiol.">
        <title>The Global Catalogue of Microorganisms (GCM) 10K type strain sequencing project: providing services to taxonomists for standard genome sequencing and annotation.</title>
        <authorList>
            <consortium name="The Broad Institute Genomics Platform"/>
            <consortium name="The Broad Institute Genome Sequencing Center for Infectious Disease"/>
            <person name="Wu L."/>
            <person name="Ma J."/>
        </authorList>
    </citation>
    <scope>NUCLEOTIDE SEQUENCE [LARGE SCALE GENOMIC DNA]</scope>
    <source>
        <strain evidence="2">KCTC 33842</strain>
    </source>
</reference>